<dbReference type="AlphaFoldDB" id="A0A2X2CVF3"/>
<evidence type="ECO:0000313" key="1">
    <source>
        <dbReference type="EMBL" id="SPZ03915.1"/>
    </source>
</evidence>
<proteinExistence type="predicted"/>
<organism evidence="1 2">
    <name type="scientific">Pseudomonas luteola</name>
    <dbReference type="NCBI Taxonomy" id="47886"/>
    <lineage>
        <taxon>Bacteria</taxon>
        <taxon>Pseudomonadati</taxon>
        <taxon>Pseudomonadota</taxon>
        <taxon>Gammaproteobacteria</taxon>
        <taxon>Pseudomonadales</taxon>
        <taxon>Pseudomonadaceae</taxon>
        <taxon>Pseudomonas</taxon>
    </lineage>
</organism>
<gene>
    <name evidence="1" type="ORF">NCTC11842_01256</name>
</gene>
<evidence type="ECO:0000313" key="2">
    <source>
        <dbReference type="Proteomes" id="UP000250443"/>
    </source>
</evidence>
<dbReference type="Proteomes" id="UP000250443">
    <property type="component" value="Unassembled WGS sequence"/>
</dbReference>
<protein>
    <submittedName>
        <fullName evidence="1">Uncharacterized protein</fullName>
    </submittedName>
</protein>
<dbReference type="EMBL" id="UAUF01000009">
    <property type="protein sequence ID" value="SPZ03915.1"/>
    <property type="molecule type" value="Genomic_DNA"/>
</dbReference>
<accession>A0A2X2CVF3</accession>
<reference evidence="1 2" key="1">
    <citation type="submission" date="2018-06" db="EMBL/GenBank/DDBJ databases">
        <authorList>
            <consortium name="Pathogen Informatics"/>
            <person name="Doyle S."/>
        </authorList>
    </citation>
    <scope>NUCLEOTIDE SEQUENCE [LARGE SCALE GENOMIC DNA]</scope>
    <source>
        <strain evidence="1 2">NCTC11842</strain>
    </source>
</reference>
<sequence>MNVLLGMSFLFSDLLHFRFVDLVHDAGTFPPGFTVRSRLSRVCGDFTTIDVLKALGLAFQFGAKFFFRHFI</sequence>
<name>A0A2X2CVF3_PSELU</name>